<keyword evidence="4 7" id="KW-0808">Transferase</keyword>
<evidence type="ECO:0000256" key="1">
    <source>
        <dbReference type="ARBA" id="ARBA00004236"/>
    </source>
</evidence>
<evidence type="ECO:0000313" key="8">
    <source>
        <dbReference type="Proteomes" id="UP000190911"/>
    </source>
</evidence>
<dbReference type="RefSeq" id="WP_231897243.1">
    <property type="nucleotide sequence ID" value="NZ_LT670847.1"/>
</dbReference>
<dbReference type="Proteomes" id="UP000190911">
    <property type="component" value="Chromosome I"/>
</dbReference>
<dbReference type="STRING" id="29571.SAMN05878437_1280"/>
<evidence type="ECO:0000256" key="2">
    <source>
        <dbReference type="ARBA" id="ARBA00022475"/>
    </source>
</evidence>
<dbReference type="PANTHER" id="PTHR43646">
    <property type="entry name" value="GLYCOSYLTRANSFERASE"/>
    <property type="match status" value="1"/>
</dbReference>
<dbReference type="GO" id="GO:0016757">
    <property type="term" value="F:glycosyltransferase activity"/>
    <property type="evidence" value="ECO:0007669"/>
    <property type="project" value="UniProtKB-KW"/>
</dbReference>
<feature type="domain" description="Glycosyltransferase 2-like" evidence="6">
    <location>
        <begin position="15"/>
        <end position="113"/>
    </location>
</feature>
<evidence type="ECO:0000256" key="3">
    <source>
        <dbReference type="ARBA" id="ARBA00022676"/>
    </source>
</evidence>
<keyword evidence="8" id="KW-1185">Reference proteome</keyword>
<dbReference type="Gene3D" id="3.90.550.10">
    <property type="entry name" value="Spore Coat Polysaccharide Biosynthesis Protein SpsA, Chain A"/>
    <property type="match status" value="1"/>
</dbReference>
<comment type="subcellular location">
    <subcellularLocation>
        <location evidence="1">Cell membrane</location>
    </subcellularLocation>
</comment>
<dbReference type="SUPFAM" id="SSF53448">
    <property type="entry name" value="Nucleotide-diphospho-sugar transferases"/>
    <property type="match status" value="1"/>
</dbReference>
<dbReference type="AlphaFoldDB" id="A0A1M7G4M6"/>
<keyword evidence="3" id="KW-0328">Glycosyltransferase</keyword>
<dbReference type="CDD" id="cd02522">
    <property type="entry name" value="GT_2_like_a"/>
    <property type="match status" value="1"/>
</dbReference>
<sequence length="241" mass="26644">MAETVPTLTEPARISIVVPVLNEATTLVAALEALQPLRRRGVELIVVDGESRDKSASLALPLADTVMTSTPGRATQMNIGASAASGDVLLFLHADTRLPDNALEQLNQALAAHRWGRFNVTLEGSSCWLGMIATLMNARSRLTGIATGDQAMFMSRAAFAAAGGFPEQPLMEDIELSQRLKRHGRPACLKARVITSGRRWEQHGVWRTIWLMWRLRLYYWLGADPEDLARAYLKKEPRDAR</sequence>
<protein>
    <submittedName>
        <fullName evidence="7">Transferase 2, rSAM/selenodomain-associated</fullName>
    </submittedName>
</protein>
<dbReference type="EMBL" id="LT670847">
    <property type="protein sequence ID" value="SHM11324.1"/>
    <property type="molecule type" value="Genomic_DNA"/>
</dbReference>
<evidence type="ECO:0000256" key="4">
    <source>
        <dbReference type="ARBA" id="ARBA00022679"/>
    </source>
</evidence>
<dbReference type="PANTHER" id="PTHR43646:SF2">
    <property type="entry name" value="GLYCOSYLTRANSFERASE 2-LIKE DOMAIN-CONTAINING PROTEIN"/>
    <property type="match status" value="1"/>
</dbReference>
<organism evidence="7 8">
    <name type="scientific">Vreelandella subglaciescola</name>
    <dbReference type="NCBI Taxonomy" id="29571"/>
    <lineage>
        <taxon>Bacteria</taxon>
        <taxon>Pseudomonadati</taxon>
        <taxon>Pseudomonadota</taxon>
        <taxon>Gammaproteobacteria</taxon>
        <taxon>Oceanospirillales</taxon>
        <taxon>Halomonadaceae</taxon>
        <taxon>Vreelandella</taxon>
    </lineage>
</organism>
<evidence type="ECO:0000256" key="5">
    <source>
        <dbReference type="ARBA" id="ARBA00023136"/>
    </source>
</evidence>
<dbReference type="InParanoid" id="A0A1M7G4M6"/>
<accession>A0A1M7G4M6</accession>
<evidence type="ECO:0000313" key="7">
    <source>
        <dbReference type="EMBL" id="SHM11324.1"/>
    </source>
</evidence>
<name>A0A1M7G4M6_9GAMM</name>
<dbReference type="NCBIfam" id="TIGR04283">
    <property type="entry name" value="glyco_like_mftF"/>
    <property type="match status" value="1"/>
</dbReference>
<proteinExistence type="predicted"/>
<keyword evidence="5" id="KW-0472">Membrane</keyword>
<evidence type="ECO:0000259" key="6">
    <source>
        <dbReference type="Pfam" id="PF00535"/>
    </source>
</evidence>
<dbReference type="InterPro" id="IPR026461">
    <property type="entry name" value="Trfase_2_rSAM/seldom_assoc"/>
</dbReference>
<reference evidence="7 8" key="1">
    <citation type="submission" date="2016-11" db="EMBL/GenBank/DDBJ databases">
        <authorList>
            <person name="Jaros S."/>
            <person name="Januszkiewicz K."/>
            <person name="Wedrychowicz H."/>
        </authorList>
    </citation>
    <scope>NUCLEOTIDE SEQUENCE [LARGE SCALE GENOMIC DNA]</scope>
    <source>
        <strain evidence="7 8">ACAM 12</strain>
    </source>
</reference>
<gene>
    <name evidence="7" type="ORF">SAMN05878437_1280</name>
</gene>
<dbReference type="Pfam" id="PF00535">
    <property type="entry name" value="Glycos_transf_2"/>
    <property type="match status" value="1"/>
</dbReference>
<dbReference type="GO" id="GO:0005886">
    <property type="term" value="C:plasma membrane"/>
    <property type="evidence" value="ECO:0007669"/>
    <property type="project" value="UniProtKB-SubCell"/>
</dbReference>
<keyword evidence="2" id="KW-1003">Cell membrane</keyword>
<dbReference type="InterPro" id="IPR029044">
    <property type="entry name" value="Nucleotide-diphossugar_trans"/>
</dbReference>
<dbReference type="InterPro" id="IPR001173">
    <property type="entry name" value="Glyco_trans_2-like"/>
</dbReference>